<dbReference type="EMBL" id="JH370134">
    <property type="protein sequence ID" value="ELA42146.1"/>
    <property type="molecule type" value="Genomic_DNA"/>
</dbReference>
<dbReference type="FunCoup" id="L2GMV3">
    <property type="interactions" value="246"/>
</dbReference>
<gene>
    <name evidence="16" type="ORF">VICG_00789</name>
</gene>
<dbReference type="InterPro" id="IPR014729">
    <property type="entry name" value="Rossmann-like_a/b/a_fold"/>
</dbReference>
<dbReference type="InterPro" id="IPR002303">
    <property type="entry name" value="Valyl-tRNA_ligase"/>
</dbReference>
<dbReference type="GO" id="GO:0005524">
    <property type="term" value="F:ATP binding"/>
    <property type="evidence" value="ECO:0007669"/>
    <property type="project" value="UniProtKB-KW"/>
</dbReference>
<dbReference type="CDD" id="cd07962">
    <property type="entry name" value="Anticodon_Ia_Val"/>
    <property type="match status" value="1"/>
</dbReference>
<dbReference type="InterPro" id="IPR009008">
    <property type="entry name" value="Val/Leu/Ile-tRNA-synth_edit"/>
</dbReference>
<feature type="domain" description="Methionyl/Valyl/Leucyl/Isoleucyl-tRNA synthetase anticodon-binding" evidence="15">
    <location>
        <begin position="804"/>
        <end position="924"/>
    </location>
</feature>
<keyword evidence="17" id="KW-1185">Reference proteome</keyword>
<evidence type="ECO:0000256" key="10">
    <source>
        <dbReference type="ARBA" id="ARBA00029936"/>
    </source>
</evidence>
<dbReference type="Gene3D" id="3.40.50.620">
    <property type="entry name" value="HUPs"/>
    <property type="match status" value="2"/>
</dbReference>
<dbReference type="SUPFAM" id="SSF52374">
    <property type="entry name" value="Nucleotidylyl transferase"/>
    <property type="match status" value="1"/>
</dbReference>
<evidence type="ECO:0000256" key="1">
    <source>
        <dbReference type="ARBA" id="ARBA00004496"/>
    </source>
</evidence>
<dbReference type="GO" id="GO:0004832">
    <property type="term" value="F:valine-tRNA ligase activity"/>
    <property type="evidence" value="ECO:0007669"/>
    <property type="project" value="UniProtKB-EC"/>
</dbReference>
<dbReference type="InterPro" id="IPR009080">
    <property type="entry name" value="tRNAsynth_Ia_anticodon-bd"/>
</dbReference>
<dbReference type="InterPro" id="IPR033705">
    <property type="entry name" value="Anticodon_Ia_Val"/>
</dbReference>
<evidence type="ECO:0000259" key="14">
    <source>
        <dbReference type="Pfam" id="PF00133"/>
    </source>
</evidence>
<comment type="catalytic activity">
    <reaction evidence="11">
        <text>tRNA(Val) + L-valine + ATP = L-valyl-tRNA(Val) + AMP + diphosphate</text>
        <dbReference type="Rhea" id="RHEA:10704"/>
        <dbReference type="Rhea" id="RHEA-COMP:9672"/>
        <dbReference type="Rhea" id="RHEA-COMP:9708"/>
        <dbReference type="ChEBI" id="CHEBI:30616"/>
        <dbReference type="ChEBI" id="CHEBI:33019"/>
        <dbReference type="ChEBI" id="CHEBI:57762"/>
        <dbReference type="ChEBI" id="CHEBI:78442"/>
        <dbReference type="ChEBI" id="CHEBI:78537"/>
        <dbReference type="ChEBI" id="CHEBI:456215"/>
        <dbReference type="EC" id="6.1.1.9"/>
    </reaction>
</comment>
<feature type="compositionally biased region" description="Low complexity" evidence="13">
    <location>
        <begin position="48"/>
        <end position="61"/>
    </location>
</feature>
<dbReference type="SUPFAM" id="SSF47323">
    <property type="entry name" value="Anticodon-binding domain of a subclass of class I aminoacyl-tRNA synthetases"/>
    <property type="match status" value="1"/>
</dbReference>
<comment type="similarity">
    <text evidence="2 12">Belongs to the class-I aminoacyl-tRNA synthetase family.</text>
</comment>
<accession>L2GMV3</accession>
<dbReference type="GeneID" id="19881503"/>
<dbReference type="PANTHER" id="PTHR11946:SF109">
    <property type="entry name" value="VALINE--TRNA LIGASE"/>
    <property type="match status" value="1"/>
</dbReference>
<evidence type="ECO:0000256" key="8">
    <source>
        <dbReference type="ARBA" id="ARBA00022917"/>
    </source>
</evidence>
<dbReference type="GO" id="GO:0005829">
    <property type="term" value="C:cytosol"/>
    <property type="evidence" value="ECO:0007669"/>
    <property type="project" value="TreeGrafter"/>
</dbReference>
<evidence type="ECO:0000256" key="4">
    <source>
        <dbReference type="ARBA" id="ARBA00022490"/>
    </source>
</evidence>
<dbReference type="FunFam" id="3.40.50.620:FF:000078">
    <property type="entry name" value="Valine--tRNA ligase, mitochondrial"/>
    <property type="match status" value="1"/>
</dbReference>
<evidence type="ECO:0000256" key="12">
    <source>
        <dbReference type="RuleBase" id="RU363035"/>
    </source>
</evidence>
<keyword evidence="5 12" id="KW-0436">Ligase</keyword>
<proteinExistence type="inferred from homology"/>
<evidence type="ECO:0000256" key="11">
    <source>
        <dbReference type="ARBA" id="ARBA00047552"/>
    </source>
</evidence>
<dbReference type="InParanoid" id="L2GMV3"/>
<dbReference type="InterPro" id="IPR002300">
    <property type="entry name" value="aa-tRNA-synth_Ia"/>
</dbReference>
<organism evidence="16 17">
    <name type="scientific">Vittaforma corneae (strain ATCC 50505)</name>
    <name type="common">Microsporidian parasite</name>
    <name type="synonym">Nosema corneum</name>
    <dbReference type="NCBI Taxonomy" id="993615"/>
    <lineage>
        <taxon>Eukaryota</taxon>
        <taxon>Fungi</taxon>
        <taxon>Fungi incertae sedis</taxon>
        <taxon>Microsporidia</taxon>
        <taxon>Nosematidae</taxon>
        <taxon>Vittaforma</taxon>
    </lineage>
</organism>
<dbReference type="Pfam" id="PF00133">
    <property type="entry name" value="tRNA-synt_1"/>
    <property type="match status" value="1"/>
</dbReference>
<keyword evidence="6 12" id="KW-0547">Nucleotide-binding</keyword>
<evidence type="ECO:0000256" key="2">
    <source>
        <dbReference type="ARBA" id="ARBA00005594"/>
    </source>
</evidence>
<keyword evidence="7 12" id="KW-0067">ATP-binding</keyword>
<evidence type="ECO:0000256" key="9">
    <source>
        <dbReference type="ARBA" id="ARBA00023146"/>
    </source>
</evidence>
<evidence type="ECO:0000313" key="16">
    <source>
        <dbReference type="EMBL" id="ELA42146.1"/>
    </source>
</evidence>
<dbReference type="GO" id="GO:0002161">
    <property type="term" value="F:aminoacyl-tRNA deacylase activity"/>
    <property type="evidence" value="ECO:0007669"/>
    <property type="project" value="InterPro"/>
</dbReference>
<dbReference type="OrthoDB" id="629407at2759"/>
<dbReference type="EC" id="6.1.1.9" evidence="3"/>
<dbReference type="GO" id="GO:0006438">
    <property type="term" value="P:valyl-tRNA aminoacylation"/>
    <property type="evidence" value="ECO:0007669"/>
    <property type="project" value="InterPro"/>
</dbReference>
<dbReference type="SUPFAM" id="SSF50677">
    <property type="entry name" value="ValRS/IleRS/LeuRS editing domain"/>
    <property type="match status" value="1"/>
</dbReference>
<reference evidence="17" key="1">
    <citation type="submission" date="2011-05" db="EMBL/GenBank/DDBJ databases">
        <title>The genome sequence of Vittaforma corneae strain ATCC 50505.</title>
        <authorList>
            <consortium name="The Broad Institute Genome Sequencing Platform"/>
            <person name="Cuomo C."/>
            <person name="Didier E."/>
            <person name="Bowers L."/>
            <person name="Young S.K."/>
            <person name="Zeng Q."/>
            <person name="Gargeya S."/>
            <person name="Fitzgerald M."/>
            <person name="Haas B."/>
            <person name="Abouelleil A."/>
            <person name="Alvarado L."/>
            <person name="Arachchi H.M."/>
            <person name="Berlin A."/>
            <person name="Chapman S.B."/>
            <person name="Gearin G."/>
            <person name="Goldberg J."/>
            <person name="Griggs A."/>
            <person name="Gujja S."/>
            <person name="Hansen M."/>
            <person name="Heiman D."/>
            <person name="Howarth C."/>
            <person name="Larimer J."/>
            <person name="Lui A."/>
            <person name="MacDonald P.J.P."/>
            <person name="McCowen C."/>
            <person name="Montmayeur A."/>
            <person name="Murphy C."/>
            <person name="Neiman D."/>
            <person name="Pearson M."/>
            <person name="Priest M."/>
            <person name="Roberts A."/>
            <person name="Saif S."/>
            <person name="Shea T."/>
            <person name="Sisk P."/>
            <person name="Stolte C."/>
            <person name="Sykes S."/>
            <person name="Wortman J."/>
            <person name="Nusbaum C."/>
            <person name="Birren B."/>
        </authorList>
    </citation>
    <scope>NUCLEOTIDE SEQUENCE [LARGE SCALE GENOMIC DNA]</scope>
    <source>
        <strain evidence="17">ATCC 50505</strain>
    </source>
</reference>
<evidence type="ECO:0000256" key="13">
    <source>
        <dbReference type="SAM" id="MobiDB-lite"/>
    </source>
</evidence>
<evidence type="ECO:0000259" key="15">
    <source>
        <dbReference type="Pfam" id="PF08264"/>
    </source>
</evidence>
<dbReference type="PANTHER" id="PTHR11946">
    <property type="entry name" value="VALYL-TRNA SYNTHETASES"/>
    <property type="match status" value="1"/>
</dbReference>
<evidence type="ECO:0000313" key="17">
    <source>
        <dbReference type="Proteomes" id="UP000011082"/>
    </source>
</evidence>
<keyword evidence="4" id="KW-0963">Cytoplasm</keyword>
<dbReference type="AlphaFoldDB" id="L2GMV3"/>
<dbReference type="Gene3D" id="1.10.730.10">
    <property type="entry name" value="Isoleucyl-tRNA Synthetase, Domain 1"/>
    <property type="match status" value="1"/>
</dbReference>
<evidence type="ECO:0000256" key="3">
    <source>
        <dbReference type="ARBA" id="ARBA00013169"/>
    </source>
</evidence>
<name>L2GMV3_VITCO</name>
<dbReference type="RefSeq" id="XP_007604238.1">
    <property type="nucleotide sequence ID" value="XM_007604176.1"/>
</dbReference>
<dbReference type="Proteomes" id="UP000011082">
    <property type="component" value="Unassembled WGS sequence"/>
</dbReference>
<dbReference type="PROSITE" id="PS00178">
    <property type="entry name" value="AA_TRNA_LIGASE_I"/>
    <property type="match status" value="1"/>
</dbReference>
<keyword evidence="9 12" id="KW-0030">Aminoacyl-tRNA synthetase</keyword>
<evidence type="ECO:0000256" key="7">
    <source>
        <dbReference type="ARBA" id="ARBA00022840"/>
    </source>
</evidence>
<evidence type="ECO:0000256" key="5">
    <source>
        <dbReference type="ARBA" id="ARBA00022598"/>
    </source>
</evidence>
<dbReference type="Pfam" id="PF08264">
    <property type="entry name" value="Anticodon_1"/>
    <property type="match status" value="1"/>
</dbReference>
<dbReference type="InterPro" id="IPR001412">
    <property type="entry name" value="aa-tRNA-synth_I_CS"/>
</dbReference>
<dbReference type="OMA" id="RQWYIRN"/>
<keyword evidence="8 12" id="KW-0648">Protein biosynthesis</keyword>
<dbReference type="PRINTS" id="PR00986">
    <property type="entry name" value="TRNASYNTHVAL"/>
</dbReference>
<sequence>MEPKKNLMDKNPTINDDPMDLKVQRKTIKAQKKAEKLAKLEAKKNVMPATSSTKAKKPTSTGYDPAGVEKYWSEYWLGNQSFLPQERDKKFTICIPPPNITGSLHIGHAIMISIEDCIVRYKRLNNYEVLYLPGIDHAGISTQSVVMKSLRSSTSNTIDRETFLKAAFKWTEKYGSRIYEQFNRMGASLDYSRKKFTLDENASRSVTVAFCRLYNKGLIYRDSKIVAWSCKLKTTLSDLEVNYKNVEGGSMIEVDGGMYKFGVMYYIKYYLTLDCGTEYNSKNIENLPYVIVGTTRPETILGDSAICINPYDCRFSDIEAIFRSGKVNDLFNDEYKSKEETLIDSEGKNNAAIDRNLENEEIKIERKNKFKVNKTVNEDTIEKEYPLFAINPLTYETIPVIFDSQADLSFGTGILKVTPCHDPVDFRLGKKHGLKFNKITDEENRITHPKYLNMMRFEARNAVMEELKKNNMLVKEESRDQILPFCSRSNDIIEFTVKEQWWCDCKSMARKAVDSVKNGEIDIQPVEARIIWYRWLENIKDWCLSRQLWWGHRIPAYYASNQDKGEWIVAESEQEAKQIAKQKGYTKIEQDEDVLDTWFSSGLWPFSTMGWPDDTSDFRRYFPTSLLETGSDILFFWVARMVMLSYELVGERPFDKVFLHGIIRDAHGRKMSKSLGNVIDPLHVIDGIELEEMIDNLQKGNLDSREVKRATDALKKDFPKGIQKCGADALRFTLLNYTNGMKDINLDILRVQGYSRLCNKIWNAYKFVSGVLLSQSIERQLKECRLENSSILIDDKAIIKPHHKWIINRLNKVIEEQHKCIESYNFMLGTQSIYQLIFDFCDNIIEVSKTPSPEDLKVLKYVFTGILKLLNPYMPFITEEIHFKLYSSTISDYPQIVSSIDLKDDVFEDVLSLAKICRSKKKVAVQNFDDISYLKCLVRSDFEIHESLDEYETIGNLRYKIIN</sequence>
<protein>
    <recommendedName>
        <fullName evidence="3">valine--tRNA ligase</fullName>
        <ecNumber evidence="3">6.1.1.9</ecNumber>
    </recommendedName>
    <alternativeName>
        <fullName evidence="10">Valyl-tRNA synthetase</fullName>
    </alternativeName>
</protein>
<comment type="subcellular location">
    <subcellularLocation>
        <location evidence="1">Cytoplasm</location>
    </subcellularLocation>
</comment>
<dbReference type="VEuPathDB" id="MicrosporidiaDB:VICG_00789"/>
<dbReference type="InterPro" id="IPR013155">
    <property type="entry name" value="M/V/L/I-tRNA-synth_anticd-bd"/>
</dbReference>
<feature type="domain" description="Aminoacyl-tRNA synthetase class Ia" evidence="14">
    <location>
        <begin position="74"/>
        <end position="747"/>
    </location>
</feature>
<evidence type="ECO:0000256" key="6">
    <source>
        <dbReference type="ARBA" id="ARBA00022741"/>
    </source>
</evidence>
<dbReference type="HOGENOM" id="CLU_001493_0_0_1"/>
<feature type="region of interest" description="Disordered" evidence="13">
    <location>
        <begin position="42"/>
        <end position="62"/>
    </location>
</feature>
<dbReference type="STRING" id="993615.L2GMV3"/>